<dbReference type="Proteomes" id="UP000007305">
    <property type="component" value="Chromosome 10"/>
</dbReference>
<dbReference type="CDD" id="cd20403">
    <property type="entry name" value="Tudor_Agenet_FMRP-like_rpt2"/>
    <property type="match status" value="1"/>
</dbReference>
<dbReference type="InterPro" id="IPR014002">
    <property type="entry name" value="Agenet_dom_plant"/>
</dbReference>
<accession>A0A804RGX1</accession>
<protein>
    <recommendedName>
        <fullName evidence="2">Agenet domain-containing protein</fullName>
    </recommendedName>
</protein>
<dbReference type="PANTHER" id="PTHR36805:SF7">
    <property type="entry name" value="AGENET DOMAIN-CONTAINING PROTEIN"/>
    <property type="match status" value="1"/>
</dbReference>
<keyword evidence="4" id="KW-1185">Reference proteome</keyword>
<keyword evidence="5" id="KW-1267">Proteomics identification</keyword>
<evidence type="ECO:0000313" key="4">
    <source>
        <dbReference type="Proteomes" id="UP000007305"/>
    </source>
</evidence>
<reference evidence="3" key="3">
    <citation type="submission" date="2021-05" db="UniProtKB">
        <authorList>
            <consortium name="EnsemblPlants"/>
        </authorList>
    </citation>
    <scope>IDENTIFICATION</scope>
    <source>
        <strain evidence="3">cv. B73</strain>
    </source>
</reference>
<feature type="domain" description="Agenet" evidence="2">
    <location>
        <begin position="122"/>
        <end position="182"/>
    </location>
</feature>
<evidence type="ECO:0000256" key="1">
    <source>
        <dbReference type="SAM" id="MobiDB-lite"/>
    </source>
</evidence>
<dbReference type="Gramene" id="Zm00001eb417650_T003">
    <property type="protein sequence ID" value="Zm00001eb417650_P003"/>
    <property type="gene ID" value="Zm00001eb417650"/>
</dbReference>
<reference evidence="3" key="2">
    <citation type="submission" date="2019-07" db="EMBL/GenBank/DDBJ databases">
        <authorList>
            <person name="Seetharam A."/>
            <person name="Woodhouse M."/>
            <person name="Cannon E."/>
        </authorList>
    </citation>
    <scope>NUCLEOTIDE SEQUENCE [LARGE SCALE GENOMIC DNA]</scope>
    <source>
        <strain evidence="3">cv. B73</strain>
    </source>
</reference>
<dbReference type="AlphaFoldDB" id="A0A804RGX1"/>
<evidence type="ECO:0000313" key="3">
    <source>
        <dbReference type="EnsemblPlants" id="Zm00001eb417650_P003"/>
    </source>
</evidence>
<feature type="region of interest" description="Disordered" evidence="1">
    <location>
        <begin position="231"/>
        <end position="300"/>
    </location>
</feature>
<dbReference type="InParanoid" id="A0A804RGX1"/>
<dbReference type="SMART" id="SM00743">
    <property type="entry name" value="Agenet"/>
    <property type="match status" value="1"/>
</dbReference>
<sequence length="358" mass="39903">MHSSAACLRRRGKGRGAEPATVFGVAGGDWLRFRIKAGRTLPLLIHNMRVRLGYLECYLEYIDYPGEKKEWVRLFRKNSARSNQNSSDSIHTMIRPSFPKWYFVHEVPEQFPNSDVTAIVDETWQIGDRVDWLKEGCYWSGTITKIINEDLVEIELPAPPIGEGKCYKAKCSDLRPTLEWSLARGWMVPLSQANGKGWHAARLLQHYKSESDDDNDDNDSWDARQTVCRASNTPEEAPGPMVPAPPSATNNAPSHMYQKDAAVTSTEDLLKPSSTSKSPDPRHDAQASTQPAGTGVSMKPEPVIGVSTIKKEDSSLTEGEVDGGTEECLEKLGAIKARLKYLMQGTRLEHERSATFRG</sequence>
<gene>
    <name evidence="3" type="primary">LOC100191174</name>
</gene>
<evidence type="ECO:0007829" key="5">
    <source>
        <dbReference type="PeptideAtlas" id="A0A804RGX1"/>
    </source>
</evidence>
<proteinExistence type="evidence at protein level"/>
<reference evidence="4" key="1">
    <citation type="journal article" date="2009" name="Science">
        <title>The B73 maize genome: complexity, diversity, and dynamics.</title>
        <authorList>
            <person name="Schnable P.S."/>
            <person name="Ware D."/>
            <person name="Fulton R.S."/>
            <person name="Stein J.C."/>
            <person name="Wei F."/>
            <person name="Pasternak S."/>
            <person name="Liang C."/>
            <person name="Zhang J."/>
            <person name="Fulton L."/>
            <person name="Graves T.A."/>
            <person name="Minx P."/>
            <person name="Reily A.D."/>
            <person name="Courtney L."/>
            <person name="Kruchowski S.S."/>
            <person name="Tomlinson C."/>
            <person name="Strong C."/>
            <person name="Delehaunty K."/>
            <person name="Fronick C."/>
            <person name="Courtney B."/>
            <person name="Rock S.M."/>
            <person name="Belter E."/>
            <person name="Du F."/>
            <person name="Kim K."/>
            <person name="Abbott R.M."/>
            <person name="Cotton M."/>
            <person name="Levy A."/>
            <person name="Marchetto P."/>
            <person name="Ochoa K."/>
            <person name="Jackson S.M."/>
            <person name="Gillam B."/>
            <person name="Chen W."/>
            <person name="Yan L."/>
            <person name="Higginbotham J."/>
            <person name="Cardenas M."/>
            <person name="Waligorski J."/>
            <person name="Applebaum E."/>
            <person name="Phelps L."/>
            <person name="Falcone J."/>
            <person name="Kanchi K."/>
            <person name="Thane T."/>
            <person name="Scimone A."/>
            <person name="Thane N."/>
            <person name="Henke J."/>
            <person name="Wang T."/>
            <person name="Ruppert J."/>
            <person name="Shah N."/>
            <person name="Rotter K."/>
            <person name="Hodges J."/>
            <person name="Ingenthron E."/>
            <person name="Cordes M."/>
            <person name="Kohlberg S."/>
            <person name="Sgro J."/>
            <person name="Delgado B."/>
            <person name="Mead K."/>
            <person name="Chinwalla A."/>
            <person name="Leonard S."/>
            <person name="Crouse K."/>
            <person name="Collura K."/>
            <person name="Kudrna D."/>
            <person name="Currie J."/>
            <person name="He R."/>
            <person name="Angelova A."/>
            <person name="Rajasekar S."/>
            <person name="Mueller T."/>
            <person name="Lomeli R."/>
            <person name="Scara G."/>
            <person name="Ko A."/>
            <person name="Delaney K."/>
            <person name="Wissotski M."/>
            <person name="Lopez G."/>
            <person name="Campos D."/>
            <person name="Braidotti M."/>
            <person name="Ashley E."/>
            <person name="Golser W."/>
            <person name="Kim H."/>
            <person name="Lee S."/>
            <person name="Lin J."/>
            <person name="Dujmic Z."/>
            <person name="Kim W."/>
            <person name="Talag J."/>
            <person name="Zuccolo A."/>
            <person name="Fan C."/>
            <person name="Sebastian A."/>
            <person name="Kramer M."/>
            <person name="Spiegel L."/>
            <person name="Nascimento L."/>
            <person name="Zutavern T."/>
            <person name="Miller B."/>
            <person name="Ambroise C."/>
            <person name="Muller S."/>
            <person name="Spooner W."/>
            <person name="Narechania A."/>
            <person name="Ren L."/>
            <person name="Wei S."/>
            <person name="Kumari S."/>
            <person name="Faga B."/>
            <person name="Levy M.J."/>
            <person name="McMahan L."/>
            <person name="Van Buren P."/>
            <person name="Vaughn M.W."/>
            <person name="Ying K."/>
            <person name="Yeh C.-T."/>
            <person name="Emrich S.J."/>
            <person name="Jia Y."/>
            <person name="Kalyanaraman A."/>
            <person name="Hsia A.-P."/>
            <person name="Barbazuk W.B."/>
            <person name="Baucom R.S."/>
            <person name="Brutnell T.P."/>
            <person name="Carpita N.C."/>
            <person name="Chaparro C."/>
            <person name="Chia J.-M."/>
            <person name="Deragon J.-M."/>
            <person name="Estill J.C."/>
            <person name="Fu Y."/>
            <person name="Jeddeloh J.A."/>
            <person name="Han Y."/>
            <person name="Lee H."/>
            <person name="Li P."/>
            <person name="Lisch D.R."/>
            <person name="Liu S."/>
            <person name="Liu Z."/>
            <person name="Nagel D.H."/>
            <person name="McCann M.C."/>
            <person name="SanMiguel P."/>
            <person name="Myers A.M."/>
            <person name="Nettleton D."/>
            <person name="Nguyen J."/>
            <person name="Penning B.W."/>
            <person name="Ponnala L."/>
            <person name="Schneider K.L."/>
            <person name="Schwartz D.C."/>
            <person name="Sharma A."/>
            <person name="Soderlund C."/>
            <person name="Springer N.M."/>
            <person name="Sun Q."/>
            <person name="Wang H."/>
            <person name="Waterman M."/>
            <person name="Westerman R."/>
            <person name="Wolfgruber T.K."/>
            <person name="Yang L."/>
            <person name="Yu Y."/>
            <person name="Zhang L."/>
            <person name="Zhou S."/>
            <person name="Zhu Q."/>
            <person name="Bennetzen J.L."/>
            <person name="Dawe R.K."/>
            <person name="Jiang J."/>
            <person name="Jiang N."/>
            <person name="Presting G.G."/>
            <person name="Wessler S.R."/>
            <person name="Aluru S."/>
            <person name="Martienssen R.A."/>
            <person name="Clifton S.W."/>
            <person name="McCombie W.R."/>
            <person name="Wing R.A."/>
            <person name="Wilson R.K."/>
        </authorList>
    </citation>
    <scope>NUCLEOTIDE SEQUENCE [LARGE SCALE GENOMIC DNA]</scope>
    <source>
        <strain evidence="4">cv. B73</strain>
    </source>
</reference>
<evidence type="ECO:0000259" key="2">
    <source>
        <dbReference type="SMART" id="SM00743"/>
    </source>
</evidence>
<dbReference type="EnsemblPlants" id="Zm00001eb417650_T003">
    <property type="protein sequence ID" value="Zm00001eb417650_P003"/>
    <property type="gene ID" value="Zm00001eb417650"/>
</dbReference>
<organism evidence="3 4">
    <name type="scientific">Zea mays</name>
    <name type="common">Maize</name>
    <dbReference type="NCBI Taxonomy" id="4577"/>
    <lineage>
        <taxon>Eukaryota</taxon>
        <taxon>Viridiplantae</taxon>
        <taxon>Streptophyta</taxon>
        <taxon>Embryophyta</taxon>
        <taxon>Tracheophyta</taxon>
        <taxon>Spermatophyta</taxon>
        <taxon>Magnoliopsida</taxon>
        <taxon>Liliopsida</taxon>
        <taxon>Poales</taxon>
        <taxon>Poaceae</taxon>
        <taxon>PACMAD clade</taxon>
        <taxon>Panicoideae</taxon>
        <taxon>Andropogonodae</taxon>
        <taxon>Andropogoneae</taxon>
        <taxon>Tripsacinae</taxon>
        <taxon>Zea</taxon>
    </lineage>
</organism>
<dbReference type="PANTHER" id="PTHR36805">
    <property type="entry name" value="AGENET DOMAIN-CONTAINING PROTEIN"/>
    <property type="match status" value="1"/>
</dbReference>
<feature type="compositionally biased region" description="Polar residues" evidence="1">
    <location>
        <begin position="263"/>
        <end position="278"/>
    </location>
</feature>
<name>A0A804RGX1_MAIZE</name>